<protein>
    <submittedName>
        <fullName evidence="1">Uncharacterized protein</fullName>
    </submittedName>
</protein>
<name>A0A7H8NEL5_9ACTN</name>
<dbReference type="Proteomes" id="UP000509303">
    <property type="component" value="Chromosome"/>
</dbReference>
<sequence length="346" mass="36435">MVLRLLRGKDGRLSAYAPAAGGIARWTETRPGGPKWTGPVWLDVPGLTVCSIGQGSDGYVHLVGLRERRAPDERVDVDVVHATQYQTGRPTTVWHSLGTPHPNDWHKASRVNVVTTVVGKEGAVHVVVRNAGGGISARRQDAKGKWSGWVDFKGSNVTEGISAIATAEGRVEFFAPATGAALRWYMNEPGGGLKRGDNLDVDPLPGSASGVQTGPDSLTHYWRDAGSNEIFALRPAEGAEPVSLGGAAGEGPAAVIQAPVYGYDCTVLAQREPSTGRLAVAAYPTENEAAGVWWTPTGDPGLTEPALALDGYGRVVLAALAPDRTLRVARQKTTEPGLALDAWTAV</sequence>
<accession>A0A7H8NEL5</accession>
<reference evidence="1 2" key="1">
    <citation type="submission" date="2020-06" db="EMBL/GenBank/DDBJ databases">
        <title>Genome mining for natural products.</title>
        <authorList>
            <person name="Zhang B."/>
            <person name="Shi J."/>
            <person name="Ge H."/>
        </authorList>
    </citation>
    <scope>NUCLEOTIDE SEQUENCE [LARGE SCALE GENOMIC DNA]</scope>
    <source>
        <strain evidence="1 2">NA00687</strain>
    </source>
</reference>
<dbReference type="EMBL" id="CP054929">
    <property type="protein sequence ID" value="QKW52895.1"/>
    <property type="molecule type" value="Genomic_DNA"/>
</dbReference>
<evidence type="ECO:0000313" key="2">
    <source>
        <dbReference type="Proteomes" id="UP000509303"/>
    </source>
</evidence>
<evidence type="ECO:0000313" key="1">
    <source>
        <dbReference type="EMBL" id="QKW52895.1"/>
    </source>
</evidence>
<dbReference type="SUPFAM" id="SSF89372">
    <property type="entry name" value="Fucose-specific lectin"/>
    <property type="match status" value="1"/>
</dbReference>
<organism evidence="1 2">
    <name type="scientific">Streptomyces buecherae</name>
    <dbReference type="NCBI Taxonomy" id="2763006"/>
    <lineage>
        <taxon>Bacteria</taxon>
        <taxon>Bacillati</taxon>
        <taxon>Actinomycetota</taxon>
        <taxon>Actinomycetes</taxon>
        <taxon>Kitasatosporales</taxon>
        <taxon>Streptomycetaceae</taxon>
        <taxon>Streptomyces</taxon>
    </lineage>
</organism>
<proteinExistence type="predicted"/>
<gene>
    <name evidence="1" type="ORF">HUT08_28895</name>
</gene>
<keyword evidence="2" id="KW-1185">Reference proteome</keyword>
<dbReference type="RefSeq" id="WP_176164605.1">
    <property type="nucleotide sequence ID" value="NZ_CP054929.1"/>
</dbReference>
<dbReference type="AlphaFoldDB" id="A0A7H8NEL5"/>